<gene>
    <name evidence="1" type="ORF">ILEXP_LOCUS40306</name>
</gene>
<dbReference type="Proteomes" id="UP001642360">
    <property type="component" value="Unassembled WGS sequence"/>
</dbReference>
<evidence type="ECO:0000313" key="1">
    <source>
        <dbReference type="EMBL" id="CAK9170800.1"/>
    </source>
</evidence>
<keyword evidence="2" id="KW-1185">Reference proteome</keyword>
<evidence type="ECO:0000313" key="2">
    <source>
        <dbReference type="Proteomes" id="UP001642360"/>
    </source>
</evidence>
<comment type="caution">
    <text evidence="1">The sequence shown here is derived from an EMBL/GenBank/DDBJ whole genome shotgun (WGS) entry which is preliminary data.</text>
</comment>
<proteinExistence type="predicted"/>
<feature type="non-terminal residue" evidence="1">
    <location>
        <position position="1"/>
    </location>
</feature>
<dbReference type="AlphaFoldDB" id="A0ABC8TT71"/>
<protein>
    <submittedName>
        <fullName evidence="1">Uncharacterized protein</fullName>
    </submittedName>
</protein>
<reference evidence="1 2" key="1">
    <citation type="submission" date="2024-02" db="EMBL/GenBank/DDBJ databases">
        <authorList>
            <person name="Vignale AGUSTIN F."/>
            <person name="Sosa J E."/>
            <person name="Modenutti C."/>
        </authorList>
    </citation>
    <scope>NUCLEOTIDE SEQUENCE [LARGE SCALE GENOMIC DNA]</scope>
</reference>
<organism evidence="1 2">
    <name type="scientific">Ilex paraguariensis</name>
    <name type="common">yerba mate</name>
    <dbReference type="NCBI Taxonomy" id="185542"/>
    <lineage>
        <taxon>Eukaryota</taxon>
        <taxon>Viridiplantae</taxon>
        <taxon>Streptophyta</taxon>
        <taxon>Embryophyta</taxon>
        <taxon>Tracheophyta</taxon>
        <taxon>Spermatophyta</taxon>
        <taxon>Magnoliopsida</taxon>
        <taxon>eudicotyledons</taxon>
        <taxon>Gunneridae</taxon>
        <taxon>Pentapetalae</taxon>
        <taxon>asterids</taxon>
        <taxon>campanulids</taxon>
        <taxon>Aquifoliales</taxon>
        <taxon>Aquifoliaceae</taxon>
        <taxon>Ilex</taxon>
    </lineage>
</organism>
<dbReference type="EMBL" id="CAUOFW020005583">
    <property type="protein sequence ID" value="CAK9170800.1"/>
    <property type="molecule type" value="Genomic_DNA"/>
</dbReference>
<accession>A0ABC8TT71</accession>
<name>A0ABC8TT71_9AQUA</name>
<sequence>KNKTLHHSLSLSLRRTPLCSLSLANSSLFTFSGELLLLSLSLSLLTFRSVHFLLSLTSRSVRFTSSGTFKDSFTLSLSFSSTSGEAGDLKHGRRSKYRIFHNVLEDGFHEILTKTHLRLGGPSWCSSCCCLF</sequence>